<evidence type="ECO:0000259" key="9">
    <source>
        <dbReference type="Pfam" id="PF07244"/>
    </source>
</evidence>
<keyword evidence="4" id="KW-0732">Signal</keyword>
<keyword evidence="11" id="KW-1185">Reference proteome</keyword>
<comment type="caution">
    <text evidence="10">The sequence shown here is derived from an EMBL/GenBank/DDBJ whole genome shotgun (WGS) entry which is preliminary data.</text>
</comment>
<evidence type="ECO:0000256" key="5">
    <source>
        <dbReference type="ARBA" id="ARBA00023136"/>
    </source>
</evidence>
<evidence type="ECO:0000256" key="2">
    <source>
        <dbReference type="ARBA" id="ARBA00022452"/>
    </source>
</evidence>
<accession>A0ABU1I6X3</accession>
<dbReference type="Gene3D" id="2.40.160.50">
    <property type="entry name" value="membrane protein fhac: a member of the omp85/tpsb transporter family"/>
    <property type="match status" value="1"/>
</dbReference>
<evidence type="ECO:0000256" key="7">
    <source>
        <dbReference type="SAM" id="MobiDB-lite"/>
    </source>
</evidence>
<dbReference type="EMBL" id="JAVIZX010000001">
    <property type="protein sequence ID" value="MDR6212736.1"/>
    <property type="molecule type" value="Genomic_DNA"/>
</dbReference>
<keyword evidence="6" id="KW-0998">Cell outer membrane</keyword>
<dbReference type="InterPro" id="IPR000184">
    <property type="entry name" value="Bac_surfAg_D15"/>
</dbReference>
<protein>
    <submittedName>
        <fullName evidence="10">Translocation and assembly module TamA</fullName>
    </submittedName>
</protein>
<gene>
    <name evidence="10" type="ORF">QE399_000425</name>
</gene>
<dbReference type="Pfam" id="PF01103">
    <property type="entry name" value="Omp85"/>
    <property type="match status" value="1"/>
</dbReference>
<feature type="region of interest" description="Disordered" evidence="7">
    <location>
        <begin position="42"/>
        <end position="64"/>
    </location>
</feature>
<reference evidence="10 11" key="1">
    <citation type="submission" date="2023-08" db="EMBL/GenBank/DDBJ databases">
        <title>Functional and genomic diversity of the sorghum phyllosphere microbiome.</title>
        <authorList>
            <person name="Shade A."/>
        </authorList>
    </citation>
    <scope>NUCLEOTIDE SEQUENCE [LARGE SCALE GENOMIC DNA]</scope>
    <source>
        <strain evidence="10 11">SORGH_AS_0335</strain>
    </source>
</reference>
<dbReference type="Pfam" id="PF07244">
    <property type="entry name" value="POTRA"/>
    <property type="match status" value="1"/>
</dbReference>
<sequence length="640" mass="69570">MNVLRPFARRGVPARWPALLLLCGLLALQGCSLLPGSRDKSTEEAATAETDGTLQTDAGPASGPDAFTLEVKAPDAIREHLSRHMELQRFRKLPDLQATELSRLLGAADANARDLLGTLGYFSPTITIEMRDVQEADRPPHTITVTVEPGPQTKVASADIRFTGDTAEAPEFARRKARIQRDWSLQPGQPFTQSGWDGAKSQGLRQLQATRYPTASIANSRAEIDADANQAKLDVTYAPGPPYRFGALRVQGSTRYDPDGARRIARLPEGADYSESQLLDAQQRLASSGYYDAVFLTIDTQAGVDPQAAPVIAQVREAPLQKAVFGVGISTDSGPRLSLDHIHNRLPGIGWRAVSKLSVDRKNKLASTEWTALPGENGWRWFTGAQLQRETTGSYEVNSTQLRGGRNKSTDHIDRSYFLQYDTSANQGTDPPPSSAAISANYGWTGRYFNNNTAPTRGYGIAAEVGVGTTLRPERDPFVRTRLRWQSFIATGRVDMGEGIRRSSRVALRAEGGAVFARDGADIPANLLFITGGDTTVRGYGYRKIGARTDNDTLYGGRYLAVASAEWQRPITLRGNRTDFESAVFIDAGAVADKPGDLEPRVGVGAGLRWASPVGPLQADVAYGVKSQEVRLHLRLGFSF</sequence>
<evidence type="ECO:0000256" key="6">
    <source>
        <dbReference type="ARBA" id="ARBA00023237"/>
    </source>
</evidence>
<keyword evidence="3" id="KW-0812">Transmembrane</keyword>
<evidence type="ECO:0000256" key="1">
    <source>
        <dbReference type="ARBA" id="ARBA00004370"/>
    </source>
</evidence>
<dbReference type="PANTHER" id="PTHR12815">
    <property type="entry name" value="SORTING AND ASSEMBLY MACHINERY SAMM50 PROTEIN FAMILY MEMBER"/>
    <property type="match status" value="1"/>
</dbReference>
<evidence type="ECO:0000259" key="8">
    <source>
        <dbReference type="Pfam" id="PF01103"/>
    </source>
</evidence>
<evidence type="ECO:0000313" key="10">
    <source>
        <dbReference type="EMBL" id="MDR6212736.1"/>
    </source>
</evidence>
<feature type="domain" description="Bacterial surface antigen (D15)" evidence="8">
    <location>
        <begin position="383"/>
        <end position="639"/>
    </location>
</feature>
<keyword evidence="5" id="KW-0472">Membrane</keyword>
<dbReference type="Gene3D" id="3.10.20.310">
    <property type="entry name" value="membrane protein fhac"/>
    <property type="match status" value="2"/>
</dbReference>
<proteinExistence type="predicted"/>
<evidence type="ECO:0000256" key="4">
    <source>
        <dbReference type="ARBA" id="ARBA00022729"/>
    </source>
</evidence>
<organism evidence="10 11">
    <name type="scientific">Paracidovorax wautersii</name>
    <dbReference type="NCBI Taxonomy" id="1177982"/>
    <lineage>
        <taxon>Bacteria</taxon>
        <taxon>Pseudomonadati</taxon>
        <taxon>Pseudomonadota</taxon>
        <taxon>Betaproteobacteria</taxon>
        <taxon>Burkholderiales</taxon>
        <taxon>Comamonadaceae</taxon>
        <taxon>Paracidovorax</taxon>
    </lineage>
</organism>
<evidence type="ECO:0000313" key="11">
    <source>
        <dbReference type="Proteomes" id="UP001267710"/>
    </source>
</evidence>
<dbReference type="PANTHER" id="PTHR12815:SF47">
    <property type="entry name" value="TRANSLOCATION AND ASSEMBLY MODULE SUBUNIT TAMA"/>
    <property type="match status" value="1"/>
</dbReference>
<dbReference type="Proteomes" id="UP001267710">
    <property type="component" value="Unassembled WGS sequence"/>
</dbReference>
<evidence type="ECO:0000256" key="3">
    <source>
        <dbReference type="ARBA" id="ARBA00022692"/>
    </source>
</evidence>
<keyword evidence="2" id="KW-1134">Transmembrane beta strand</keyword>
<dbReference type="InterPro" id="IPR010827">
    <property type="entry name" value="BamA/TamA_POTRA"/>
</dbReference>
<feature type="domain" description="POTRA" evidence="9">
    <location>
        <begin position="243"/>
        <end position="302"/>
    </location>
</feature>
<comment type="subcellular location">
    <subcellularLocation>
        <location evidence="1">Membrane</location>
    </subcellularLocation>
</comment>
<dbReference type="PROSITE" id="PS51257">
    <property type="entry name" value="PROKAR_LIPOPROTEIN"/>
    <property type="match status" value="1"/>
</dbReference>
<name>A0ABU1I6X3_9BURK</name>
<dbReference type="InterPro" id="IPR039910">
    <property type="entry name" value="D15-like"/>
</dbReference>